<evidence type="ECO:0000256" key="1">
    <source>
        <dbReference type="ARBA" id="ARBA00004496"/>
    </source>
</evidence>
<feature type="domain" description="Acyl-CoA dehydrogenase C-terminal" evidence="16">
    <location>
        <begin position="248"/>
        <end position="380"/>
    </location>
</feature>
<evidence type="ECO:0000256" key="4">
    <source>
        <dbReference type="ARBA" id="ARBA00022741"/>
    </source>
</evidence>
<evidence type="ECO:0000256" key="9">
    <source>
        <dbReference type="ARBA" id="ARBA00034328"/>
    </source>
</evidence>
<evidence type="ECO:0000256" key="2">
    <source>
        <dbReference type="ARBA" id="ARBA00022630"/>
    </source>
</evidence>
<dbReference type="Pfam" id="PF08028">
    <property type="entry name" value="Acyl-CoA_dh_2"/>
    <property type="match status" value="1"/>
</dbReference>
<dbReference type="PANTHER" id="PTHR43884:SF12">
    <property type="entry name" value="ISOVALERYL-COA DEHYDROGENASE, MITOCHONDRIAL-RELATED"/>
    <property type="match status" value="1"/>
</dbReference>
<dbReference type="InterPro" id="IPR009100">
    <property type="entry name" value="AcylCoA_DH/oxidase_NM_dom_sf"/>
</dbReference>
<evidence type="ECO:0000256" key="8">
    <source>
        <dbReference type="ARBA" id="ARBA00034317"/>
    </source>
</evidence>
<dbReference type="Gene3D" id="1.10.540.10">
    <property type="entry name" value="Acyl-CoA dehydrogenase/oxidase, N-terminal domain"/>
    <property type="match status" value="1"/>
</dbReference>
<sequence length="405" mass="43757">MTSTTISIPPAGAPARVIRDDADAIATAHHVAELFRADASLRDQQRRLPHDELNVFSQSGLWAITVPAEYGGAAVSYVTLTEVIRIVAAADPSLGQLPQNHLGIVDVIGLAGTPEQKRRFFAEVLAGKRFGNGFSERGTRNVLDLKTRITANGSGLRVNGTKFYSTGALFADWIPILALDDEQRGVLAFIERGTPGLKVVDDWSGFGQRTTASGTVIADNVEVSADAVLASYEAYDKPTRNGPLSQIIQAAIDAGIARAALDDTIRFVRERSRAWVDSGVERAADDPLTIREIGDLAIRIQAAEALLEKAAQAIDALPAEPTSADVARASVAVAQAKVLTTEAALRAGEKLFELAGTQSVLAEHNYDRHWRNARTHTLHDPVRWKYHLVGNYVLNGVEPPRHAWN</sequence>
<organism evidence="17 18">
    <name type="scientific">Pararobbsia silviterrae</name>
    <dbReference type="NCBI Taxonomy" id="1792498"/>
    <lineage>
        <taxon>Bacteria</taxon>
        <taxon>Pseudomonadati</taxon>
        <taxon>Pseudomonadota</taxon>
        <taxon>Betaproteobacteria</taxon>
        <taxon>Burkholderiales</taxon>
        <taxon>Burkholderiaceae</taxon>
        <taxon>Pararobbsia</taxon>
    </lineage>
</organism>
<evidence type="ECO:0000259" key="16">
    <source>
        <dbReference type="Pfam" id="PF08028"/>
    </source>
</evidence>
<protein>
    <recommendedName>
        <fullName evidence="10">Dibenzothiophene monooxygenase</fullName>
        <ecNumber evidence="9">1.14.14.21</ecNumber>
    </recommendedName>
</protein>
<dbReference type="InterPro" id="IPR006091">
    <property type="entry name" value="Acyl-CoA_Oxase/DH_mid-dom"/>
</dbReference>
<dbReference type="InterPro" id="IPR046373">
    <property type="entry name" value="Acyl-CoA_Oxase/DH_mid-dom_sf"/>
</dbReference>
<dbReference type="Proteomes" id="UP000270342">
    <property type="component" value="Unassembled WGS sequence"/>
</dbReference>
<comment type="caution">
    <text evidence="17">The sequence shown here is derived from an EMBL/GenBank/DDBJ whole genome shotgun (WGS) entry which is preliminary data.</text>
</comment>
<dbReference type="AlphaFoldDB" id="A0A494Y2T0"/>
<comment type="pathway">
    <text evidence="7">Sulfur metabolism; dibenzothiophene degradation.</text>
</comment>
<dbReference type="PANTHER" id="PTHR43884">
    <property type="entry name" value="ACYL-COA DEHYDROGENASE"/>
    <property type="match status" value="1"/>
</dbReference>
<keyword evidence="3" id="KW-0288">FMN</keyword>
<dbReference type="OrthoDB" id="571684at2"/>
<dbReference type="GO" id="GO:0008470">
    <property type="term" value="F:3-methylbutanoyl-CoA dehydrogenase activity"/>
    <property type="evidence" value="ECO:0007669"/>
    <property type="project" value="TreeGrafter"/>
</dbReference>
<dbReference type="InterPro" id="IPR023922">
    <property type="entry name" value="S04_starv_induced_SfnB"/>
</dbReference>
<dbReference type="EC" id="1.14.14.21" evidence="9"/>
<evidence type="ECO:0000256" key="10">
    <source>
        <dbReference type="ARBA" id="ARBA00034345"/>
    </source>
</evidence>
<keyword evidence="6" id="KW-0503">Monooxygenase</keyword>
<dbReference type="InterPro" id="IPR013107">
    <property type="entry name" value="Acyl-CoA_DH_C"/>
</dbReference>
<feature type="domain" description="Acyl-CoA dehydrogenase/oxidase N-terminal" evidence="15">
    <location>
        <begin position="38"/>
        <end position="128"/>
    </location>
</feature>
<comment type="similarity">
    <text evidence="8">Belongs to the DszC flavin monooxygenase family.</text>
</comment>
<dbReference type="SUPFAM" id="SSF56645">
    <property type="entry name" value="Acyl-CoA dehydrogenase NM domain-like"/>
    <property type="match status" value="1"/>
</dbReference>
<evidence type="ECO:0000256" key="5">
    <source>
        <dbReference type="ARBA" id="ARBA00023002"/>
    </source>
</evidence>
<dbReference type="NCBIfam" id="TIGR04022">
    <property type="entry name" value="sulfur_SfnB"/>
    <property type="match status" value="1"/>
</dbReference>
<comment type="catalytic activity">
    <reaction evidence="11">
        <text>dibenzothiophene + FMNH2 + O2 = dibenzothiophene 5-oxide + FMN + H2O + H(+)</text>
        <dbReference type="Rhea" id="RHEA:49076"/>
        <dbReference type="ChEBI" id="CHEBI:15377"/>
        <dbReference type="ChEBI" id="CHEBI:15378"/>
        <dbReference type="ChEBI" id="CHEBI:15379"/>
        <dbReference type="ChEBI" id="CHEBI:23681"/>
        <dbReference type="ChEBI" id="CHEBI:23683"/>
        <dbReference type="ChEBI" id="CHEBI:57618"/>
        <dbReference type="ChEBI" id="CHEBI:58210"/>
    </reaction>
</comment>
<evidence type="ECO:0000256" key="11">
    <source>
        <dbReference type="ARBA" id="ARBA00047859"/>
    </source>
</evidence>
<feature type="domain" description="Acyl-CoA oxidase/dehydrogenase middle" evidence="14">
    <location>
        <begin position="141"/>
        <end position="221"/>
    </location>
</feature>
<dbReference type="Gene3D" id="2.40.110.10">
    <property type="entry name" value="Butyryl-CoA Dehydrogenase, subunit A, domain 2"/>
    <property type="match status" value="1"/>
</dbReference>
<dbReference type="Pfam" id="PF02770">
    <property type="entry name" value="Acyl-CoA_dh_M"/>
    <property type="match status" value="1"/>
</dbReference>
<dbReference type="RefSeq" id="WP_121086377.1">
    <property type="nucleotide sequence ID" value="NZ_RBZU01000004.1"/>
</dbReference>
<evidence type="ECO:0000256" key="3">
    <source>
        <dbReference type="ARBA" id="ARBA00022643"/>
    </source>
</evidence>
<dbReference type="GO" id="GO:0006552">
    <property type="term" value="P:L-leucine catabolic process"/>
    <property type="evidence" value="ECO:0007669"/>
    <property type="project" value="TreeGrafter"/>
</dbReference>
<evidence type="ECO:0000256" key="7">
    <source>
        <dbReference type="ARBA" id="ARBA00034307"/>
    </source>
</evidence>
<evidence type="ECO:0000256" key="13">
    <source>
        <dbReference type="ARBA" id="ARBA00049456"/>
    </source>
</evidence>
<comment type="subcellular location">
    <subcellularLocation>
        <location evidence="1">Cytoplasm</location>
    </subcellularLocation>
</comment>
<evidence type="ECO:0000259" key="15">
    <source>
        <dbReference type="Pfam" id="PF02771"/>
    </source>
</evidence>
<dbReference type="InterPro" id="IPR013786">
    <property type="entry name" value="AcylCoA_DH/ox_N"/>
</dbReference>
<dbReference type="PIRSF" id="PIRSF016578">
    <property type="entry name" value="HsaA"/>
    <property type="match status" value="1"/>
</dbReference>
<dbReference type="GO" id="GO:0050660">
    <property type="term" value="F:flavin adenine dinucleotide binding"/>
    <property type="evidence" value="ECO:0007669"/>
    <property type="project" value="InterPro"/>
</dbReference>
<keyword evidence="2" id="KW-0285">Flavoprotein</keyword>
<evidence type="ECO:0000256" key="6">
    <source>
        <dbReference type="ARBA" id="ARBA00023033"/>
    </source>
</evidence>
<dbReference type="Gene3D" id="1.20.140.10">
    <property type="entry name" value="Butyryl-CoA Dehydrogenase, subunit A, domain 3"/>
    <property type="match status" value="1"/>
</dbReference>
<evidence type="ECO:0000313" key="17">
    <source>
        <dbReference type="EMBL" id="RKP55763.1"/>
    </source>
</evidence>
<keyword evidence="18" id="KW-1185">Reference proteome</keyword>
<keyword evidence="4" id="KW-0547">Nucleotide-binding</keyword>
<accession>A0A494Y2T0</accession>
<comment type="catalytic activity">
    <reaction evidence="13">
        <text>dibenzothiophene + 2 FMNH2 + 2 O2 = dibenzothiophene 5,5-dioxide + 2 FMN + 2 H2O + 2 H(+)</text>
        <dbReference type="Rhea" id="RHEA:49072"/>
        <dbReference type="ChEBI" id="CHEBI:15377"/>
        <dbReference type="ChEBI" id="CHEBI:15378"/>
        <dbReference type="ChEBI" id="CHEBI:15379"/>
        <dbReference type="ChEBI" id="CHEBI:23681"/>
        <dbReference type="ChEBI" id="CHEBI:57618"/>
        <dbReference type="ChEBI" id="CHEBI:58210"/>
        <dbReference type="ChEBI" id="CHEBI:90356"/>
        <dbReference type="EC" id="1.14.14.21"/>
    </reaction>
</comment>
<evidence type="ECO:0000256" key="12">
    <source>
        <dbReference type="ARBA" id="ARBA00048445"/>
    </source>
</evidence>
<proteinExistence type="inferred from homology"/>
<reference evidence="17 18" key="1">
    <citation type="submission" date="2018-10" db="EMBL/GenBank/DDBJ databases">
        <title>Robbsia sp. DHC34, isolated from soil.</title>
        <authorList>
            <person name="Gao Z.-H."/>
            <person name="Qiu L.-H."/>
        </authorList>
    </citation>
    <scope>NUCLEOTIDE SEQUENCE [LARGE SCALE GENOMIC DNA]</scope>
    <source>
        <strain evidence="17 18">DHC34</strain>
    </source>
</reference>
<comment type="catalytic activity">
    <reaction evidence="12">
        <text>dibenzothiophene 5-oxide + FMNH2 + O2 = dibenzothiophene 5,5-dioxide + FMN + H2O + H(+)</text>
        <dbReference type="Rhea" id="RHEA:49080"/>
        <dbReference type="ChEBI" id="CHEBI:15377"/>
        <dbReference type="ChEBI" id="CHEBI:15378"/>
        <dbReference type="ChEBI" id="CHEBI:15379"/>
        <dbReference type="ChEBI" id="CHEBI:23683"/>
        <dbReference type="ChEBI" id="CHEBI:57618"/>
        <dbReference type="ChEBI" id="CHEBI:58210"/>
        <dbReference type="ChEBI" id="CHEBI:90356"/>
    </reaction>
</comment>
<dbReference type="GO" id="GO:0018640">
    <property type="term" value="F:dibenzothiophene monooxygenase activity"/>
    <property type="evidence" value="ECO:0007669"/>
    <property type="project" value="RHEA"/>
</dbReference>
<dbReference type="Pfam" id="PF02771">
    <property type="entry name" value="Acyl-CoA_dh_N"/>
    <property type="match status" value="1"/>
</dbReference>
<dbReference type="EMBL" id="RBZU01000004">
    <property type="protein sequence ID" value="RKP55763.1"/>
    <property type="molecule type" value="Genomic_DNA"/>
</dbReference>
<evidence type="ECO:0000313" key="18">
    <source>
        <dbReference type="Proteomes" id="UP000270342"/>
    </source>
</evidence>
<evidence type="ECO:0000259" key="14">
    <source>
        <dbReference type="Pfam" id="PF02770"/>
    </source>
</evidence>
<name>A0A494Y2T0_9BURK</name>
<dbReference type="InterPro" id="IPR037069">
    <property type="entry name" value="AcylCoA_DH/ox_N_sf"/>
</dbReference>
<gene>
    <name evidence="17" type="ORF">D7S86_11115</name>
</gene>
<dbReference type="SUPFAM" id="SSF47203">
    <property type="entry name" value="Acyl-CoA dehydrogenase C-terminal domain-like"/>
    <property type="match status" value="1"/>
</dbReference>
<dbReference type="InterPro" id="IPR036250">
    <property type="entry name" value="AcylCo_DH-like_C"/>
</dbReference>
<dbReference type="GO" id="GO:0005737">
    <property type="term" value="C:cytoplasm"/>
    <property type="evidence" value="ECO:0007669"/>
    <property type="project" value="UniProtKB-SubCell"/>
</dbReference>
<keyword evidence="5 17" id="KW-0560">Oxidoreductase</keyword>